<feature type="coiled-coil region" evidence="3">
    <location>
        <begin position="547"/>
        <end position="574"/>
    </location>
</feature>
<dbReference type="Gene3D" id="3.40.850.10">
    <property type="entry name" value="Kinesin motor domain"/>
    <property type="match status" value="1"/>
</dbReference>
<keyword evidence="6" id="KW-1185">Reference proteome</keyword>
<dbReference type="EMBL" id="JACASE010000007">
    <property type="protein sequence ID" value="KAF6447758.1"/>
    <property type="molecule type" value="Genomic_DNA"/>
</dbReference>
<proteinExistence type="predicted"/>
<dbReference type="PANTHER" id="PTHR40710">
    <property type="entry name" value="RIKEN CDNA E230025N22 GENE"/>
    <property type="match status" value="1"/>
</dbReference>
<keyword evidence="1" id="KW-0547">Nucleotide-binding</keyword>
<name>A0A7J8FJ71_ROUAE</name>
<dbReference type="GO" id="GO:0005524">
    <property type="term" value="F:ATP binding"/>
    <property type="evidence" value="ECO:0007669"/>
    <property type="project" value="UniProtKB-KW"/>
</dbReference>
<reference evidence="5 6" key="1">
    <citation type="journal article" date="2020" name="Nature">
        <title>Six reference-quality genomes reveal evolution of bat adaptations.</title>
        <authorList>
            <person name="Jebb D."/>
            <person name="Huang Z."/>
            <person name="Pippel M."/>
            <person name="Hughes G.M."/>
            <person name="Lavrichenko K."/>
            <person name="Devanna P."/>
            <person name="Winkler S."/>
            <person name="Jermiin L.S."/>
            <person name="Skirmuntt E.C."/>
            <person name="Katzourakis A."/>
            <person name="Burkitt-Gray L."/>
            <person name="Ray D.A."/>
            <person name="Sullivan K.A.M."/>
            <person name="Roscito J.G."/>
            <person name="Kirilenko B.M."/>
            <person name="Davalos L.M."/>
            <person name="Corthals A.P."/>
            <person name="Power M.L."/>
            <person name="Jones G."/>
            <person name="Ransome R.D."/>
            <person name="Dechmann D.K.N."/>
            <person name="Locatelli A.G."/>
            <person name="Puechmaille S.J."/>
            <person name="Fedrigo O."/>
            <person name="Jarvis E.D."/>
            <person name="Hiller M."/>
            <person name="Vernes S.C."/>
            <person name="Myers E.W."/>
            <person name="Teeling E.C."/>
        </authorList>
    </citation>
    <scope>NUCLEOTIDE SEQUENCE [LARGE SCALE GENOMIC DNA]</scope>
    <source>
        <strain evidence="5">MRouAeg1</strain>
        <tissue evidence="5">Muscle</tissue>
    </source>
</reference>
<organism evidence="5 6">
    <name type="scientific">Rousettus aegyptiacus</name>
    <name type="common">Egyptian fruit bat</name>
    <name type="synonym">Pteropus aegyptiacus</name>
    <dbReference type="NCBI Taxonomy" id="9407"/>
    <lineage>
        <taxon>Eukaryota</taxon>
        <taxon>Metazoa</taxon>
        <taxon>Chordata</taxon>
        <taxon>Craniata</taxon>
        <taxon>Vertebrata</taxon>
        <taxon>Euteleostomi</taxon>
        <taxon>Mammalia</taxon>
        <taxon>Eutheria</taxon>
        <taxon>Laurasiatheria</taxon>
        <taxon>Chiroptera</taxon>
        <taxon>Yinpterochiroptera</taxon>
        <taxon>Pteropodoidea</taxon>
        <taxon>Pteropodidae</taxon>
        <taxon>Rousettinae</taxon>
        <taxon>Rousettus</taxon>
    </lineage>
</organism>
<protein>
    <submittedName>
        <fullName evidence="5">Uncharacterized protein</fullName>
    </submittedName>
</protein>
<sequence>MKAMECREAVSSGTGLGQGSSDPFALTDPSALTDNPQAMLTVVVEVEPGRRPGSEETCHPTLLLEGPNSIRLLQLGTLDSQEQCFTFDRVLGSDAAQEAEQELLAQVQSTLGSVGQGYSVALLLRGRETEEPRLVPQLLQVLFEEALPPRGSDSVLSTLSLVQLSPSGRTQDLLSPRAENLSVLDIAPLGLVVEEASEVEVSDSRAASELYLQATAGKGRDCPLLQVLSGKVDGAEVEGSLPWIVSWLLEGNNYSGLLLRLDPLGSNLSLLQAALLGAAGRRIQMKQVRPTLWDAAGEARARRAGLKSLRSGLLGDSLTASGVNQLGRALRELRVVKAWSQRLGSRMFKGVKAEAMGLPEPQGTPQYCFKQRGQHCSLYSGRTASLGPGSHQEHLLRDSEEQTDATKTQQAPDVALQFFLAQARRQRLQEQQHIRIQEELKHLEQEEEEKEEEAGDQVKGLMAGEEERQRWHREQTVLRLQLEALRAERDTAEQDLTALYDLHVKATRAQTCHVLQVFQAWRGLWEEQTMITEHHHRSLLAGVLQDTIDLAAQNQELQAQNQQLQQEDNRTTMADCKNHVHPRTFY</sequence>
<evidence type="ECO:0000256" key="2">
    <source>
        <dbReference type="ARBA" id="ARBA00022840"/>
    </source>
</evidence>
<evidence type="ECO:0000313" key="5">
    <source>
        <dbReference type="EMBL" id="KAF6447758.1"/>
    </source>
</evidence>
<feature type="coiled-coil region" evidence="3">
    <location>
        <begin position="426"/>
        <end position="502"/>
    </location>
</feature>
<dbReference type="SUPFAM" id="SSF52540">
    <property type="entry name" value="P-loop containing nucleoside triphosphate hydrolases"/>
    <property type="match status" value="1"/>
</dbReference>
<dbReference type="Proteomes" id="UP000593571">
    <property type="component" value="Unassembled WGS sequence"/>
</dbReference>
<dbReference type="InterPro" id="IPR036961">
    <property type="entry name" value="Kinesin_motor_dom_sf"/>
</dbReference>
<dbReference type="InterPro" id="IPR027417">
    <property type="entry name" value="P-loop_NTPase"/>
</dbReference>
<accession>A0A7J8FJ71</accession>
<evidence type="ECO:0000256" key="3">
    <source>
        <dbReference type="SAM" id="Coils"/>
    </source>
</evidence>
<comment type="caution">
    <text evidence="5">The sequence shown here is derived from an EMBL/GenBank/DDBJ whole genome shotgun (WGS) entry which is preliminary data.</text>
</comment>
<evidence type="ECO:0000313" key="6">
    <source>
        <dbReference type="Proteomes" id="UP000593571"/>
    </source>
</evidence>
<evidence type="ECO:0000256" key="1">
    <source>
        <dbReference type="ARBA" id="ARBA00022741"/>
    </source>
</evidence>
<keyword evidence="2" id="KW-0067">ATP-binding</keyword>
<dbReference type="PANTHER" id="PTHR40710:SF1">
    <property type="entry name" value="RIKEN CDNA E230025N22 GENE"/>
    <property type="match status" value="1"/>
</dbReference>
<dbReference type="AlphaFoldDB" id="A0A7J8FJ71"/>
<feature type="compositionally biased region" description="Basic and acidic residues" evidence="4">
    <location>
        <begin position="391"/>
        <end position="400"/>
    </location>
</feature>
<gene>
    <name evidence="5" type="ORF">HJG63_012130</name>
</gene>
<feature type="region of interest" description="Disordered" evidence="4">
    <location>
        <begin position="1"/>
        <end position="26"/>
    </location>
</feature>
<keyword evidence="3" id="KW-0175">Coiled coil</keyword>
<feature type="region of interest" description="Disordered" evidence="4">
    <location>
        <begin position="381"/>
        <end position="409"/>
    </location>
</feature>
<evidence type="ECO:0000256" key="4">
    <source>
        <dbReference type="SAM" id="MobiDB-lite"/>
    </source>
</evidence>